<protein>
    <submittedName>
        <fullName evidence="2">Putative transposase</fullName>
    </submittedName>
</protein>
<dbReference type="AlphaFoldDB" id="A3IWU9"/>
<dbReference type="EMBL" id="AAXW01000056">
    <property type="protein sequence ID" value="EAZ89051.1"/>
    <property type="molecule type" value="Genomic_DNA"/>
</dbReference>
<evidence type="ECO:0000256" key="1">
    <source>
        <dbReference type="SAM" id="Coils"/>
    </source>
</evidence>
<dbReference type="PANTHER" id="PTHR37319:SF1">
    <property type="entry name" value="TRANSPOSASE TN5 DIMERISATION DOMAIN-CONTAINING PROTEIN"/>
    <property type="match status" value="1"/>
</dbReference>
<keyword evidence="1" id="KW-0175">Coiled coil</keyword>
<reference evidence="2 3" key="1">
    <citation type="submission" date="2007-03" db="EMBL/GenBank/DDBJ databases">
        <authorList>
            <person name="Stal L."/>
            <person name="Ferriera S."/>
            <person name="Johnson J."/>
            <person name="Kravitz S."/>
            <person name="Beeson K."/>
            <person name="Sutton G."/>
            <person name="Rogers Y.-H."/>
            <person name="Friedman R."/>
            <person name="Frazier M."/>
            <person name="Venter J.C."/>
        </authorList>
    </citation>
    <scope>NUCLEOTIDE SEQUENCE [LARGE SCALE GENOMIC DNA]</scope>
    <source>
        <strain evidence="2 3">CCY0110</strain>
    </source>
</reference>
<accession>A3IWU9</accession>
<feature type="coiled-coil region" evidence="1">
    <location>
        <begin position="39"/>
        <end position="66"/>
    </location>
</feature>
<organism evidence="2 3">
    <name type="scientific">Crocosphaera chwakensis CCY0110</name>
    <dbReference type="NCBI Taxonomy" id="391612"/>
    <lineage>
        <taxon>Bacteria</taxon>
        <taxon>Bacillati</taxon>
        <taxon>Cyanobacteriota</taxon>
        <taxon>Cyanophyceae</taxon>
        <taxon>Oscillatoriophycideae</taxon>
        <taxon>Chroococcales</taxon>
        <taxon>Aphanothecaceae</taxon>
        <taxon>Crocosphaera</taxon>
        <taxon>Crocosphaera chwakensis</taxon>
    </lineage>
</organism>
<gene>
    <name evidence="2" type="ORF">CY0110_01370</name>
</gene>
<evidence type="ECO:0000313" key="2">
    <source>
        <dbReference type="EMBL" id="EAZ89051.1"/>
    </source>
</evidence>
<sequence>MEYRVDYRLRSPKVRLWRREADIFELLAEPLREGTHLLIRAAQDRRVKSEEEIDKLFSKIEKLESMAKIAIKLRRTPRIKPRIARLQVKWTSVEIQPPQNKPNYREMQPIKVNAIVAEEIQAPKGEKAVKWYY</sequence>
<proteinExistence type="predicted"/>
<dbReference type="RefSeq" id="WP_008277855.1">
    <property type="nucleotide sequence ID" value="NZ_AAXW01000056.1"/>
</dbReference>
<comment type="caution">
    <text evidence="2">The sequence shown here is derived from an EMBL/GenBank/DDBJ whole genome shotgun (WGS) entry which is preliminary data.</text>
</comment>
<name>A3IWU9_9CHRO</name>
<dbReference type="PANTHER" id="PTHR37319">
    <property type="entry name" value="TRANSPOSASE"/>
    <property type="match status" value="1"/>
</dbReference>
<evidence type="ECO:0000313" key="3">
    <source>
        <dbReference type="Proteomes" id="UP000003781"/>
    </source>
</evidence>
<dbReference type="InterPro" id="IPR047768">
    <property type="entry name" value="Tn5p-like"/>
</dbReference>
<dbReference type="Gene3D" id="3.90.350.10">
    <property type="entry name" value="Transposase Inhibitor Protein From Tn5, Chain A, domain 1"/>
    <property type="match status" value="1"/>
</dbReference>
<dbReference type="InterPro" id="IPR012337">
    <property type="entry name" value="RNaseH-like_sf"/>
</dbReference>
<dbReference type="Proteomes" id="UP000003781">
    <property type="component" value="Unassembled WGS sequence"/>
</dbReference>
<dbReference type="SUPFAM" id="SSF53098">
    <property type="entry name" value="Ribonuclease H-like"/>
    <property type="match status" value="1"/>
</dbReference>
<keyword evidence="3" id="KW-1185">Reference proteome</keyword>